<dbReference type="Pfam" id="PF01129">
    <property type="entry name" value="ART"/>
    <property type="match status" value="1"/>
</dbReference>
<keyword evidence="6" id="KW-0520">NAD</keyword>
<keyword evidence="4" id="KW-0548">Nucleotidyltransferase</keyword>
<dbReference type="GO" id="GO:0097510">
    <property type="term" value="P:base-excision repair, AP site formation via deaminated base removal"/>
    <property type="evidence" value="ECO:0007669"/>
    <property type="project" value="TreeGrafter"/>
</dbReference>
<dbReference type="AlphaFoldDB" id="A0A812Q3C2"/>
<dbReference type="GO" id="GO:0016779">
    <property type="term" value="F:nucleotidyltransferase activity"/>
    <property type="evidence" value="ECO:0007669"/>
    <property type="project" value="UniProtKB-KW"/>
</dbReference>
<dbReference type="Proteomes" id="UP000604046">
    <property type="component" value="Unassembled WGS sequence"/>
</dbReference>
<feature type="compositionally biased region" description="Basic and acidic residues" evidence="7">
    <location>
        <begin position="114"/>
        <end position="134"/>
    </location>
</feature>
<comment type="similarity">
    <text evidence="1 6">Belongs to the Arg-specific ADP-ribosyltransferase family.</text>
</comment>
<keyword evidence="3 6" id="KW-0808">Transferase</keyword>
<dbReference type="InterPro" id="IPR000768">
    <property type="entry name" value="ART"/>
</dbReference>
<feature type="region of interest" description="Disordered" evidence="7">
    <location>
        <begin position="101"/>
        <end position="197"/>
    </location>
</feature>
<dbReference type="InterPro" id="IPR036895">
    <property type="entry name" value="Uracil-DNA_glycosylase-like_sf"/>
</dbReference>
<evidence type="ECO:0000256" key="1">
    <source>
        <dbReference type="ARBA" id="ARBA00009558"/>
    </source>
</evidence>
<organism evidence="8 9">
    <name type="scientific">Symbiodinium natans</name>
    <dbReference type="NCBI Taxonomy" id="878477"/>
    <lineage>
        <taxon>Eukaryota</taxon>
        <taxon>Sar</taxon>
        <taxon>Alveolata</taxon>
        <taxon>Dinophyceae</taxon>
        <taxon>Suessiales</taxon>
        <taxon>Symbiodiniaceae</taxon>
        <taxon>Symbiodinium</taxon>
    </lineage>
</organism>
<evidence type="ECO:0000256" key="3">
    <source>
        <dbReference type="ARBA" id="ARBA00022679"/>
    </source>
</evidence>
<accession>A0A812Q3C2</accession>
<evidence type="ECO:0000313" key="8">
    <source>
        <dbReference type="EMBL" id="CAE7369032.1"/>
    </source>
</evidence>
<gene>
    <name evidence="8" type="primary">ung</name>
    <name evidence="8" type="ORF">SNAT2548_LOCUS20103</name>
</gene>
<evidence type="ECO:0000256" key="2">
    <source>
        <dbReference type="ARBA" id="ARBA00022676"/>
    </source>
</evidence>
<name>A0A812Q3C2_9DINO</name>
<evidence type="ECO:0000256" key="5">
    <source>
        <dbReference type="ARBA" id="ARBA00047597"/>
    </source>
</evidence>
<dbReference type="InterPro" id="IPR002043">
    <property type="entry name" value="UDG_fam1"/>
</dbReference>
<dbReference type="EC" id="2.4.2.31" evidence="6"/>
<keyword evidence="9" id="KW-1185">Reference proteome</keyword>
<feature type="compositionally biased region" description="Pro residues" evidence="7">
    <location>
        <begin position="171"/>
        <end position="180"/>
    </location>
</feature>
<reference evidence="8" key="1">
    <citation type="submission" date="2021-02" db="EMBL/GenBank/DDBJ databases">
        <authorList>
            <person name="Dougan E. K."/>
            <person name="Rhodes N."/>
            <person name="Thang M."/>
            <person name="Chan C."/>
        </authorList>
    </citation>
    <scope>NUCLEOTIDE SEQUENCE</scope>
</reference>
<dbReference type="PANTHER" id="PTHR11264:SF8">
    <property type="entry name" value="URACIL-DNA GLYCOSYLASE-LIKE DOMAIN-CONTAINING PROTEIN"/>
    <property type="match status" value="1"/>
</dbReference>
<evidence type="ECO:0000256" key="6">
    <source>
        <dbReference type="RuleBase" id="RU361228"/>
    </source>
</evidence>
<dbReference type="GO" id="GO:0005634">
    <property type="term" value="C:nucleus"/>
    <property type="evidence" value="ECO:0007669"/>
    <property type="project" value="TreeGrafter"/>
</dbReference>
<dbReference type="GO" id="GO:0005739">
    <property type="term" value="C:mitochondrion"/>
    <property type="evidence" value="ECO:0007669"/>
    <property type="project" value="TreeGrafter"/>
</dbReference>
<evidence type="ECO:0000256" key="4">
    <source>
        <dbReference type="ARBA" id="ARBA00022695"/>
    </source>
</evidence>
<dbReference type="SUPFAM" id="SSF56399">
    <property type="entry name" value="ADP-ribosylation"/>
    <property type="match status" value="1"/>
</dbReference>
<comment type="caution">
    <text evidence="8">The sequence shown here is derived from an EMBL/GenBank/DDBJ whole genome shotgun (WGS) entry which is preliminary data.</text>
</comment>
<dbReference type="GO" id="GO:0004844">
    <property type="term" value="F:uracil DNA N-glycosylase activity"/>
    <property type="evidence" value="ECO:0007669"/>
    <property type="project" value="InterPro"/>
</dbReference>
<dbReference type="OrthoDB" id="423533at2759"/>
<keyword evidence="6" id="KW-0521">NADP</keyword>
<dbReference type="GO" id="GO:0106274">
    <property type="term" value="F:NAD+-protein-arginine ADP-ribosyltransferase activity"/>
    <property type="evidence" value="ECO:0007669"/>
    <property type="project" value="UniProtKB-EC"/>
</dbReference>
<proteinExistence type="inferred from homology"/>
<dbReference type="PANTHER" id="PTHR11264">
    <property type="entry name" value="URACIL-DNA GLYCOSYLASE"/>
    <property type="match status" value="1"/>
</dbReference>
<dbReference type="Gene3D" id="3.40.470.10">
    <property type="entry name" value="Uracil-DNA glycosylase-like domain"/>
    <property type="match status" value="1"/>
</dbReference>
<feature type="compositionally biased region" description="Low complexity" evidence="7">
    <location>
        <begin position="137"/>
        <end position="164"/>
    </location>
</feature>
<evidence type="ECO:0000256" key="7">
    <source>
        <dbReference type="SAM" id="MobiDB-lite"/>
    </source>
</evidence>
<dbReference type="PROSITE" id="PS51996">
    <property type="entry name" value="TR_MART"/>
    <property type="match status" value="1"/>
</dbReference>
<dbReference type="EMBL" id="CAJNDS010002199">
    <property type="protein sequence ID" value="CAE7369032.1"/>
    <property type="molecule type" value="Genomic_DNA"/>
</dbReference>
<dbReference type="SUPFAM" id="SSF52141">
    <property type="entry name" value="Uracil-DNA glycosylase-like"/>
    <property type="match status" value="1"/>
</dbReference>
<sequence>MPISEADALAAHAAIHGDKTSVTLPSGKTLKVVTAKNGCKSIKFPDFQAMEQNKAKSSEWAKKAKAGVKITWFLSGNSPSTWGRVVDGKLDSRGKAIADAADTAKTAVPKKGRPAKEVEKEAAPKAAAKADPKRSAKASPKAKSRSAGSAGSTGTSAATASGSPAKKRSAPPSPPAPPPAAKKAKLKEEVGESLESLDLSEDPLQLAPLFSGMGHGATWMKILKPVLESLSDAPSFIGPSRDKSIIPVRELTFQALKPNLPSGWRVVSLGQSPYPRIESATGIAHFDNAIKSWDSGKFGSVVTMRCIIKAAAMSKFKISKDTKVPDLRKLLKTKGTVGPPEWFQAMLAQGVLLMNAACTIKPVEGGSRAGEVVEEHLLFWQPVMEAVVNAILEDCQRSGRPVIFAWWGTESLKTKKFLDKRSFAKYPDVQVRHIEHKNPAAMGDRFCDAPNVFDSINKAIRELKLGNPIDWLPDETWKAALGIDEHAEEMGAFVAETQELHRMYLERLKDGLDSRADDLEDILGVTSQPLVDLPSTCEPFSKVAAGKASVDRAGKMVRAGLSIDEAAALHLYTTNHLYKALNAALRDPERKKTKQYFLYLRLFLAAMEKLPSSKRQLYRGVALDLQDQYKLGTTVTWWAVSSCTPDLEVASNFCSGGKKSTLFLITASRSVGIRDFSEYKSEEEYILAPGTQFKVTNVERKGSAVKIHMTEMETPRRVQ</sequence>
<dbReference type="Gene3D" id="3.90.176.10">
    <property type="entry name" value="Toxin ADP-ribosyltransferase, Chain A, domain 1"/>
    <property type="match status" value="1"/>
</dbReference>
<comment type="catalytic activity">
    <reaction evidence="5 6">
        <text>L-arginyl-[protein] + NAD(+) = N(omega)-(ADP-D-ribosyl)-L-arginyl-[protein] + nicotinamide + H(+)</text>
        <dbReference type="Rhea" id="RHEA:19149"/>
        <dbReference type="Rhea" id="RHEA-COMP:10532"/>
        <dbReference type="Rhea" id="RHEA-COMP:15087"/>
        <dbReference type="ChEBI" id="CHEBI:15378"/>
        <dbReference type="ChEBI" id="CHEBI:17154"/>
        <dbReference type="ChEBI" id="CHEBI:29965"/>
        <dbReference type="ChEBI" id="CHEBI:57540"/>
        <dbReference type="ChEBI" id="CHEBI:142554"/>
        <dbReference type="EC" id="2.4.2.31"/>
    </reaction>
</comment>
<keyword evidence="2 6" id="KW-0328">Glycosyltransferase</keyword>
<protein>
    <recommendedName>
        <fullName evidence="6">NAD(P)(+)--arginine ADP-ribosyltransferase</fullName>
        <ecNumber evidence="6">2.4.2.31</ecNumber>
    </recommendedName>
    <alternativeName>
        <fullName evidence="6">Mono(ADP-ribosyl)transferase</fullName>
    </alternativeName>
</protein>
<evidence type="ECO:0000313" key="9">
    <source>
        <dbReference type="Proteomes" id="UP000604046"/>
    </source>
</evidence>